<dbReference type="GO" id="GO:0008146">
    <property type="term" value="F:sulfotransferase activity"/>
    <property type="evidence" value="ECO:0007669"/>
    <property type="project" value="InterPro"/>
</dbReference>
<accession>A0A7R9IHV8</accession>
<gene>
    <name evidence="4" type="ORF">TTEB3V08_LOCUS6633</name>
</gene>
<dbReference type="Pfam" id="PF00685">
    <property type="entry name" value="Sulfotransfer_1"/>
    <property type="match status" value="1"/>
</dbReference>
<evidence type="ECO:0000256" key="2">
    <source>
        <dbReference type="ARBA" id="ARBA00022679"/>
    </source>
</evidence>
<keyword evidence="2" id="KW-0808">Transferase</keyword>
<evidence type="ECO:0000313" key="4">
    <source>
        <dbReference type="EMBL" id="CAD7458658.1"/>
    </source>
</evidence>
<evidence type="ECO:0000259" key="3">
    <source>
        <dbReference type="Pfam" id="PF00685"/>
    </source>
</evidence>
<dbReference type="InterPro" id="IPR027417">
    <property type="entry name" value="P-loop_NTPase"/>
</dbReference>
<dbReference type="Gene3D" id="3.40.50.300">
    <property type="entry name" value="P-loop containing nucleotide triphosphate hydrolases"/>
    <property type="match status" value="1"/>
</dbReference>
<sequence>MSRQIEVLDNPIINKIKEGSPNHQDTIGSLLVNPPGCVLSNLYLKYKDKIQDFQVREDDIWIISFPKAVMEELSQFYDIKNLEAEARTWYGFWKNKDYGERVKLSDLLSETAFFPSVKRALLNYMTIPPTTCSVERSFSTLRLNVVSKQSPDVFEYIDQMKSPRLIKTHLPIELLPKEVWTKKPKIIYVSRDPKDVSISFYHHFKLMNDYIGSFEDFIEAFLTDMVLFSPFWRHVLGYWRRKDEFPIIFNTYEEMKKDLLSVVLKTCRFLCKSYTDTELESLLDHLSFDKMKENPSVNYEHVVTRKRLTEETKDLTFFRKGEAGGWRKTMSPELAARFDAWTADKLKGSDYEVDTIKFRFDLSARNLGYWHTAAGI</sequence>
<name>A0A7R9IHV8_9NEOP</name>
<protein>
    <recommendedName>
        <fullName evidence="3">Sulfotransferase domain-containing protein</fullName>
    </recommendedName>
</protein>
<dbReference type="EMBL" id="OE002406">
    <property type="protein sequence ID" value="CAD7458658.1"/>
    <property type="molecule type" value="Genomic_DNA"/>
</dbReference>
<dbReference type="PANTHER" id="PTHR11783">
    <property type="entry name" value="SULFOTRANSFERASE SULT"/>
    <property type="match status" value="1"/>
</dbReference>
<comment type="similarity">
    <text evidence="1">Belongs to the sulfotransferase 1 family.</text>
</comment>
<dbReference type="SUPFAM" id="SSF52540">
    <property type="entry name" value="P-loop containing nucleoside triphosphate hydrolases"/>
    <property type="match status" value="1"/>
</dbReference>
<reference evidence="4" key="1">
    <citation type="submission" date="2020-11" db="EMBL/GenBank/DDBJ databases">
        <authorList>
            <person name="Tran Van P."/>
        </authorList>
    </citation>
    <scope>NUCLEOTIDE SEQUENCE</scope>
</reference>
<dbReference type="AlphaFoldDB" id="A0A7R9IHV8"/>
<evidence type="ECO:0000256" key="1">
    <source>
        <dbReference type="ARBA" id="ARBA00005771"/>
    </source>
</evidence>
<organism evidence="4">
    <name type="scientific">Timema tahoe</name>
    <dbReference type="NCBI Taxonomy" id="61484"/>
    <lineage>
        <taxon>Eukaryota</taxon>
        <taxon>Metazoa</taxon>
        <taxon>Ecdysozoa</taxon>
        <taxon>Arthropoda</taxon>
        <taxon>Hexapoda</taxon>
        <taxon>Insecta</taxon>
        <taxon>Pterygota</taxon>
        <taxon>Neoptera</taxon>
        <taxon>Polyneoptera</taxon>
        <taxon>Phasmatodea</taxon>
        <taxon>Timematodea</taxon>
        <taxon>Timematoidea</taxon>
        <taxon>Timematidae</taxon>
        <taxon>Timema</taxon>
    </lineage>
</organism>
<feature type="domain" description="Sulfotransferase" evidence="3">
    <location>
        <begin position="58"/>
        <end position="349"/>
    </location>
</feature>
<dbReference type="InterPro" id="IPR000863">
    <property type="entry name" value="Sulfotransferase_dom"/>
</dbReference>
<proteinExistence type="inferred from homology"/>